<proteinExistence type="predicted"/>
<sequence>MSLVTKPFVLVVDLIKSIINYGKSQLHNLFDDHTVTTMRSFPINNTVLSRRIDVIILTSTPYPGLNQPVVAVSEILPVVFFPRFTIKISNL</sequence>
<name>A0A0L0CNX2_LUCCU</name>
<protein>
    <submittedName>
        <fullName evidence="1">Uncharacterized protein</fullName>
    </submittedName>
</protein>
<comment type="caution">
    <text evidence="1">The sequence shown here is derived from an EMBL/GenBank/DDBJ whole genome shotgun (WGS) entry which is preliminary data.</text>
</comment>
<accession>A0A0L0CNX2</accession>
<evidence type="ECO:0000313" key="1">
    <source>
        <dbReference type="EMBL" id="KNC33154.1"/>
    </source>
</evidence>
<dbReference type="AlphaFoldDB" id="A0A0L0CNX2"/>
<evidence type="ECO:0000313" key="2">
    <source>
        <dbReference type="Proteomes" id="UP000037069"/>
    </source>
</evidence>
<dbReference type="Proteomes" id="UP000037069">
    <property type="component" value="Unassembled WGS sequence"/>
</dbReference>
<reference evidence="1 2" key="1">
    <citation type="journal article" date="2015" name="Nat. Commun.">
        <title>Lucilia cuprina genome unlocks parasitic fly biology to underpin future interventions.</title>
        <authorList>
            <person name="Anstead C.A."/>
            <person name="Korhonen P.K."/>
            <person name="Young N.D."/>
            <person name="Hall R.S."/>
            <person name="Jex A.R."/>
            <person name="Murali S.C."/>
            <person name="Hughes D.S."/>
            <person name="Lee S.F."/>
            <person name="Perry T."/>
            <person name="Stroehlein A.J."/>
            <person name="Ansell B.R."/>
            <person name="Breugelmans B."/>
            <person name="Hofmann A."/>
            <person name="Qu J."/>
            <person name="Dugan S."/>
            <person name="Lee S.L."/>
            <person name="Chao H."/>
            <person name="Dinh H."/>
            <person name="Han Y."/>
            <person name="Doddapaneni H.V."/>
            <person name="Worley K.C."/>
            <person name="Muzny D.M."/>
            <person name="Ioannidis P."/>
            <person name="Waterhouse R.M."/>
            <person name="Zdobnov E.M."/>
            <person name="James P.J."/>
            <person name="Bagnall N.H."/>
            <person name="Kotze A.C."/>
            <person name="Gibbs R.A."/>
            <person name="Richards S."/>
            <person name="Batterham P."/>
            <person name="Gasser R.B."/>
        </authorList>
    </citation>
    <scope>NUCLEOTIDE SEQUENCE [LARGE SCALE GENOMIC DNA]</scope>
    <source>
        <strain evidence="1 2">LS</strain>
        <tissue evidence="1">Full body</tissue>
    </source>
</reference>
<dbReference type="EMBL" id="JRES01000232">
    <property type="protein sequence ID" value="KNC33154.1"/>
    <property type="molecule type" value="Genomic_DNA"/>
</dbReference>
<gene>
    <name evidence="1" type="ORF">FF38_03650</name>
</gene>
<keyword evidence="2" id="KW-1185">Reference proteome</keyword>
<organism evidence="1 2">
    <name type="scientific">Lucilia cuprina</name>
    <name type="common">Green bottle fly</name>
    <name type="synonym">Australian sheep blowfly</name>
    <dbReference type="NCBI Taxonomy" id="7375"/>
    <lineage>
        <taxon>Eukaryota</taxon>
        <taxon>Metazoa</taxon>
        <taxon>Ecdysozoa</taxon>
        <taxon>Arthropoda</taxon>
        <taxon>Hexapoda</taxon>
        <taxon>Insecta</taxon>
        <taxon>Pterygota</taxon>
        <taxon>Neoptera</taxon>
        <taxon>Endopterygota</taxon>
        <taxon>Diptera</taxon>
        <taxon>Brachycera</taxon>
        <taxon>Muscomorpha</taxon>
        <taxon>Oestroidea</taxon>
        <taxon>Calliphoridae</taxon>
        <taxon>Luciliinae</taxon>
        <taxon>Lucilia</taxon>
    </lineage>
</organism>